<dbReference type="EMBL" id="JAKKDU010000022">
    <property type="protein sequence ID" value="MCF7569585.1"/>
    <property type="molecule type" value="Genomic_DNA"/>
</dbReference>
<dbReference type="Proteomes" id="UP001199795">
    <property type="component" value="Unassembled WGS sequence"/>
</dbReference>
<evidence type="ECO:0000313" key="1">
    <source>
        <dbReference type="EMBL" id="MCF7569585.1"/>
    </source>
</evidence>
<proteinExistence type="predicted"/>
<name>A0AAE3EQ45_9FLAO</name>
<reference evidence="1" key="1">
    <citation type="submission" date="2022-01" db="EMBL/GenBank/DDBJ databases">
        <title>Draft genome sequence of Sabulilitoribacter arenilitoris KCTC 52401.</title>
        <authorList>
            <person name="Oh J.-S."/>
        </authorList>
    </citation>
    <scope>NUCLEOTIDE SEQUENCE</scope>
    <source>
        <strain evidence="1">HMF6543</strain>
    </source>
</reference>
<comment type="caution">
    <text evidence="1">The sequence shown here is derived from an EMBL/GenBank/DDBJ whole genome shotgun (WGS) entry which is preliminary data.</text>
</comment>
<gene>
    <name evidence="1" type="ORF">L3X37_14645</name>
</gene>
<accession>A0AAE3EQ45</accession>
<evidence type="ECO:0000313" key="2">
    <source>
        <dbReference type="Proteomes" id="UP001199795"/>
    </source>
</evidence>
<dbReference type="RefSeq" id="WP_237240913.1">
    <property type="nucleotide sequence ID" value="NZ_JAKKDU010000022.1"/>
</dbReference>
<dbReference type="AlphaFoldDB" id="A0AAE3EQ45"/>
<protein>
    <submittedName>
        <fullName evidence="1">Uncharacterized protein</fullName>
    </submittedName>
</protein>
<sequence length="174" mass="19701">MTIIGIGIVAVLYSGYDKSWFHNWNGVSKSIKDSVLVAKDIGYTGGIGPNGRSMEKYQKRRHWIMNNATLSELMNLTKYPNGTVKAIGYEGLIKQKDFKEKADLIVRAIDDKEYHVFYSAGCEGFEFEIGEYLMRYVLLNDTELPPVKPGAEIDYGLSQSDKEIIITAYLNRNN</sequence>
<organism evidence="1 2">
    <name type="scientific">Wocania arenilitoris</name>
    <dbReference type="NCBI Taxonomy" id="2044858"/>
    <lineage>
        <taxon>Bacteria</taxon>
        <taxon>Pseudomonadati</taxon>
        <taxon>Bacteroidota</taxon>
        <taxon>Flavobacteriia</taxon>
        <taxon>Flavobacteriales</taxon>
        <taxon>Flavobacteriaceae</taxon>
        <taxon>Wocania</taxon>
    </lineage>
</organism>
<keyword evidence="2" id="KW-1185">Reference proteome</keyword>